<dbReference type="PROSITE" id="PS51379">
    <property type="entry name" value="4FE4S_FER_2"/>
    <property type="match status" value="1"/>
</dbReference>
<dbReference type="GO" id="GO:0051536">
    <property type="term" value="F:iron-sulfur cluster binding"/>
    <property type="evidence" value="ECO:0007669"/>
    <property type="project" value="UniProtKB-KW"/>
</dbReference>
<evidence type="ECO:0000256" key="2">
    <source>
        <dbReference type="ARBA" id="ARBA00022630"/>
    </source>
</evidence>
<dbReference type="Pfam" id="PF02913">
    <property type="entry name" value="FAD-oxidase_C"/>
    <property type="match status" value="1"/>
</dbReference>
<dbReference type="InterPro" id="IPR016169">
    <property type="entry name" value="FAD-bd_PCMH_sub2"/>
</dbReference>
<dbReference type="InterPro" id="IPR009051">
    <property type="entry name" value="Helical_ferredxn"/>
</dbReference>
<feature type="domain" description="FAD-binding PCMH-type" evidence="10">
    <location>
        <begin position="34"/>
        <end position="274"/>
    </location>
</feature>
<dbReference type="InterPro" id="IPR006094">
    <property type="entry name" value="Oxid_FAD_bind_N"/>
</dbReference>
<dbReference type="SUPFAM" id="SSF56176">
    <property type="entry name" value="FAD-binding/transporter-associated domain-like"/>
    <property type="match status" value="1"/>
</dbReference>
<dbReference type="Pfam" id="PF01565">
    <property type="entry name" value="FAD_binding_4"/>
    <property type="match status" value="1"/>
</dbReference>
<evidence type="ECO:0000313" key="11">
    <source>
        <dbReference type="EMBL" id="SDG97971.1"/>
    </source>
</evidence>
<dbReference type="STRING" id="470826.SAMN04488027_11352"/>
<evidence type="ECO:0000313" key="12">
    <source>
        <dbReference type="Proteomes" id="UP000199296"/>
    </source>
</evidence>
<feature type="coiled-coil region" evidence="8">
    <location>
        <begin position="341"/>
        <end position="368"/>
    </location>
</feature>
<dbReference type="Proteomes" id="UP000199296">
    <property type="component" value="Unassembled WGS sequence"/>
</dbReference>
<dbReference type="PROSITE" id="PS00198">
    <property type="entry name" value="4FE4S_FER_1"/>
    <property type="match status" value="1"/>
</dbReference>
<dbReference type="AlphaFoldDB" id="A0A1G7YND5"/>
<dbReference type="InterPro" id="IPR016166">
    <property type="entry name" value="FAD-bd_PCMH"/>
</dbReference>
<dbReference type="OrthoDB" id="9767256at2"/>
<keyword evidence="5" id="KW-0560">Oxidoreductase</keyword>
<dbReference type="Gene3D" id="3.30.465.10">
    <property type="match status" value="1"/>
</dbReference>
<evidence type="ECO:0000256" key="1">
    <source>
        <dbReference type="ARBA" id="ARBA00001974"/>
    </source>
</evidence>
<dbReference type="PANTHER" id="PTHR11748:SF119">
    <property type="entry name" value="D-2-HYDROXYGLUTARATE DEHYDROGENASE"/>
    <property type="match status" value="1"/>
</dbReference>
<evidence type="ECO:0000256" key="7">
    <source>
        <dbReference type="ARBA" id="ARBA00023014"/>
    </source>
</evidence>
<dbReference type="RefSeq" id="WP_093369194.1">
    <property type="nucleotide sequence ID" value="NZ_FNCW01000013.1"/>
</dbReference>
<reference evidence="11 12" key="1">
    <citation type="submission" date="2016-10" db="EMBL/GenBank/DDBJ databases">
        <authorList>
            <person name="de Groot N.N."/>
        </authorList>
    </citation>
    <scope>NUCLEOTIDE SEQUENCE [LARGE SCALE GENOMIC DNA]</scope>
    <source>
        <strain evidence="11 12">DSM 19803</strain>
    </source>
</reference>
<dbReference type="Gene3D" id="1.10.45.10">
    <property type="entry name" value="Vanillyl-alcohol Oxidase, Chain A, domain 4"/>
    <property type="match status" value="1"/>
</dbReference>
<dbReference type="PANTHER" id="PTHR11748">
    <property type="entry name" value="D-LACTATE DEHYDROGENASE"/>
    <property type="match status" value="1"/>
</dbReference>
<protein>
    <submittedName>
        <fullName evidence="11">FAD/FMN-containing dehydrogenase</fullName>
    </submittedName>
</protein>
<dbReference type="GO" id="GO:1903457">
    <property type="term" value="P:lactate catabolic process"/>
    <property type="evidence" value="ECO:0007669"/>
    <property type="project" value="TreeGrafter"/>
</dbReference>
<keyword evidence="12" id="KW-1185">Reference proteome</keyword>
<name>A0A1G7YND5_9FLAO</name>
<proteinExistence type="predicted"/>
<evidence type="ECO:0000259" key="10">
    <source>
        <dbReference type="PROSITE" id="PS51387"/>
    </source>
</evidence>
<dbReference type="InterPro" id="IPR017896">
    <property type="entry name" value="4Fe4S_Fe-S-bd"/>
</dbReference>
<dbReference type="InterPro" id="IPR016164">
    <property type="entry name" value="FAD-linked_Oxase-like_C"/>
</dbReference>
<dbReference type="Gene3D" id="3.30.70.2740">
    <property type="match status" value="1"/>
</dbReference>
<dbReference type="InterPro" id="IPR036318">
    <property type="entry name" value="FAD-bd_PCMH-like_sf"/>
</dbReference>
<organism evidence="11 12">
    <name type="scientific">Psychroflexus sediminis</name>
    <dbReference type="NCBI Taxonomy" id="470826"/>
    <lineage>
        <taxon>Bacteria</taxon>
        <taxon>Pseudomonadati</taxon>
        <taxon>Bacteroidota</taxon>
        <taxon>Flavobacteriia</taxon>
        <taxon>Flavobacteriales</taxon>
        <taxon>Flavobacteriaceae</taxon>
        <taxon>Psychroflexus</taxon>
    </lineage>
</organism>
<evidence type="ECO:0000256" key="6">
    <source>
        <dbReference type="ARBA" id="ARBA00023004"/>
    </source>
</evidence>
<dbReference type="GO" id="GO:0004458">
    <property type="term" value="F:D-lactate dehydrogenase (cytochrome) activity"/>
    <property type="evidence" value="ECO:0007669"/>
    <property type="project" value="TreeGrafter"/>
</dbReference>
<dbReference type="EMBL" id="FNCW01000013">
    <property type="protein sequence ID" value="SDG97971.1"/>
    <property type="molecule type" value="Genomic_DNA"/>
</dbReference>
<evidence type="ECO:0000256" key="3">
    <source>
        <dbReference type="ARBA" id="ARBA00022723"/>
    </source>
</evidence>
<evidence type="ECO:0000256" key="4">
    <source>
        <dbReference type="ARBA" id="ARBA00022827"/>
    </source>
</evidence>
<dbReference type="SUPFAM" id="SSF46548">
    <property type="entry name" value="alpha-helical ferredoxin"/>
    <property type="match status" value="1"/>
</dbReference>
<dbReference type="GO" id="GO:0008720">
    <property type="term" value="F:D-lactate dehydrogenase (NAD+) activity"/>
    <property type="evidence" value="ECO:0007669"/>
    <property type="project" value="TreeGrafter"/>
</dbReference>
<sequence length="973" mass="109248">MQNSLFKVLSTSLDGQLYIDELHKLIYATDASVYREIPVAVVYPKSISDLKKIIEFTYKHQLSITPRAAGTSLAGQCVTDGMVLDLSRHFTNEIEFDSNHKTIRLQPGIVRDALNKKLKPYQLFFGPNTSTSNRCNLGGMFGNNSSGTTSIKYGVTRDKVISSKGFLSDGSFIEVKPLTKAEFQQKLELNTLEGEIYTYFNTLFQQDNIENLIETGFPKPSIHRRNTGYSIDELYNSSFFKTDSNPYFNLNKLLCGSEGTLFIATELEMKLDDVQPQHSAMLAAHFKSISDCLESVEMSLAHDLFTCEMMDKTILDCTKDSMKYQGHRFFIEEDPEAILMLELRSNSLEDLKNQVKNLLHDLKSSTKAYAFPVLKDGEIDLAVELRKAGLGLLGNLKGDEKAVACIEDTSVAIEDLPHYISDFSKIMESYAQKAVYYAHAGAGELHLRPILNLKTSQGVEEFSNISSDVAHLVKSYGGALSGEHGDGRVRAPFTELVVGEKCYEIFKEIKHVFDPNKLFNPGKIVNPKPIDSDLRYEVDRDEPNISTKLDFSKNLGILRAAEQCNGSGDCRKSHEFEGGMCPSYQATKNEKDTTRARANLLREVLTQKHKDKNAFDDENLKEIFDLCISCKACKNECPSNVDVGAFKTEFLYQYQKANGTELRTKVFAKNNMINKLASPVAPIYNWLNTNTLTSRFIKQIAGIAKERSLPKLSAQSLRKKIDSGLISLKSIGEKKKTVYLFIDEFTNYLDVEIGIDAIELLTKLGYEIKVLRHEESGRAYFSKGLLDEAQKFVDKNIAVFSTKISKESPLLGIEPSSILSFRDEYLKLATDKTSAEQLSKHVFLIEEFLNAEIQSGNLKSEQFSEEKKEIKIHNHCYQKALSNQIHTFNLLNLPKNFKVTLIPSGCCGMAGSFGYEKEHYKVSQDIGELILLPAVRKSNALISANGTSCRHQIKDGTEKEALHPVSILNKYVL</sequence>
<evidence type="ECO:0000256" key="8">
    <source>
        <dbReference type="SAM" id="Coils"/>
    </source>
</evidence>
<dbReference type="GO" id="GO:0071949">
    <property type="term" value="F:FAD binding"/>
    <property type="evidence" value="ECO:0007669"/>
    <property type="project" value="InterPro"/>
</dbReference>
<dbReference type="GO" id="GO:0046872">
    <property type="term" value="F:metal ion binding"/>
    <property type="evidence" value="ECO:0007669"/>
    <property type="project" value="UniProtKB-KW"/>
</dbReference>
<keyword evidence="6" id="KW-0408">Iron</keyword>
<accession>A0A1G7YND5</accession>
<dbReference type="InterPro" id="IPR004113">
    <property type="entry name" value="FAD-bd_oxidored_4_C"/>
</dbReference>
<dbReference type="Gene3D" id="1.10.1060.10">
    <property type="entry name" value="Alpha-helical ferredoxin"/>
    <property type="match status" value="1"/>
</dbReference>
<evidence type="ECO:0000259" key="9">
    <source>
        <dbReference type="PROSITE" id="PS51379"/>
    </source>
</evidence>
<keyword evidence="2" id="KW-0285">Flavoprotein</keyword>
<keyword evidence="7" id="KW-0411">Iron-sulfur</keyword>
<dbReference type="InterPro" id="IPR016171">
    <property type="entry name" value="Vanillyl_alc_oxidase_C-sub2"/>
</dbReference>
<comment type="cofactor">
    <cofactor evidence="1">
        <name>FAD</name>
        <dbReference type="ChEBI" id="CHEBI:57692"/>
    </cofactor>
</comment>
<feature type="domain" description="4Fe-4S ferredoxin-type" evidence="9">
    <location>
        <begin position="618"/>
        <end position="641"/>
    </location>
</feature>
<dbReference type="InterPro" id="IPR017900">
    <property type="entry name" value="4Fe4S_Fe_S_CS"/>
</dbReference>
<dbReference type="Pfam" id="PF13534">
    <property type="entry name" value="Fer4_17"/>
    <property type="match status" value="1"/>
</dbReference>
<keyword evidence="3" id="KW-0479">Metal-binding</keyword>
<dbReference type="SUPFAM" id="SSF55103">
    <property type="entry name" value="FAD-linked oxidases, C-terminal domain"/>
    <property type="match status" value="1"/>
</dbReference>
<keyword evidence="8" id="KW-0175">Coiled coil</keyword>
<evidence type="ECO:0000256" key="5">
    <source>
        <dbReference type="ARBA" id="ARBA00023002"/>
    </source>
</evidence>
<dbReference type="PROSITE" id="PS51387">
    <property type="entry name" value="FAD_PCMH"/>
    <property type="match status" value="1"/>
</dbReference>
<keyword evidence="4" id="KW-0274">FAD</keyword>
<gene>
    <name evidence="11" type="ORF">SAMN04488027_11352</name>
</gene>